<comment type="caution">
    <text evidence="2">The sequence shown here is derived from an EMBL/GenBank/DDBJ whole genome shotgun (WGS) entry which is preliminary data.</text>
</comment>
<evidence type="ECO:0008006" key="4">
    <source>
        <dbReference type="Google" id="ProtNLM"/>
    </source>
</evidence>
<dbReference type="EMBL" id="QTUJ01000001">
    <property type="protein sequence ID" value="REF72297.1"/>
    <property type="molecule type" value="Genomic_DNA"/>
</dbReference>
<dbReference type="Gene3D" id="1.10.10.10">
    <property type="entry name" value="Winged helix-like DNA-binding domain superfamily/Winged helix DNA-binding domain"/>
    <property type="match status" value="1"/>
</dbReference>
<proteinExistence type="predicted"/>
<dbReference type="InterPro" id="IPR013324">
    <property type="entry name" value="RNA_pol_sigma_r3/r4-like"/>
</dbReference>
<evidence type="ECO:0000313" key="2">
    <source>
        <dbReference type="EMBL" id="REF72297.1"/>
    </source>
</evidence>
<accession>A0A3D9XPC9</accession>
<feature type="compositionally biased region" description="Gly residues" evidence="1">
    <location>
        <begin position="61"/>
        <end position="76"/>
    </location>
</feature>
<dbReference type="Proteomes" id="UP000256941">
    <property type="component" value="Unassembled WGS sequence"/>
</dbReference>
<feature type="region of interest" description="Disordered" evidence="1">
    <location>
        <begin position="55"/>
        <end position="76"/>
    </location>
</feature>
<gene>
    <name evidence="2" type="ORF">BDD41_0766</name>
</gene>
<dbReference type="InterPro" id="IPR036388">
    <property type="entry name" value="WH-like_DNA-bd_sf"/>
</dbReference>
<organism evidence="2 3">
    <name type="scientific">Paracoccus versutus</name>
    <name type="common">Thiobacillus versutus</name>
    <dbReference type="NCBI Taxonomy" id="34007"/>
    <lineage>
        <taxon>Bacteria</taxon>
        <taxon>Pseudomonadati</taxon>
        <taxon>Pseudomonadota</taxon>
        <taxon>Alphaproteobacteria</taxon>
        <taxon>Rhodobacterales</taxon>
        <taxon>Paracoccaceae</taxon>
        <taxon>Paracoccus</taxon>
    </lineage>
</organism>
<evidence type="ECO:0000256" key="1">
    <source>
        <dbReference type="SAM" id="MobiDB-lite"/>
    </source>
</evidence>
<evidence type="ECO:0000313" key="3">
    <source>
        <dbReference type="Proteomes" id="UP000256941"/>
    </source>
</evidence>
<dbReference type="AlphaFoldDB" id="A0A3D9XPC9"/>
<sequence length="76" mass="8121">MATYYHPETGVLLNHITVQRSSLDDKEAATARLLYQQGLKQQHIAAMLGTNQGRVNEALGHGNGRSGGGQGQGSLF</sequence>
<dbReference type="SUPFAM" id="SSF88659">
    <property type="entry name" value="Sigma3 and sigma4 domains of RNA polymerase sigma factors"/>
    <property type="match status" value="1"/>
</dbReference>
<reference evidence="2 3" key="1">
    <citation type="submission" date="2018-08" db="EMBL/GenBank/DDBJ databases">
        <title>Genomic Encyclopedia of Archaeal and Bacterial Type Strains, Phase II (KMG-II): from individual species to whole genera.</title>
        <authorList>
            <person name="Goeker M."/>
        </authorList>
    </citation>
    <scope>NUCLEOTIDE SEQUENCE [LARGE SCALE GENOMIC DNA]</scope>
    <source>
        <strain evidence="2 3">DSM 17099</strain>
    </source>
</reference>
<name>A0A3D9XPC9_PARVE</name>
<protein>
    <recommendedName>
        <fullName evidence="4">Helix-turn-helix domain-containing protein</fullName>
    </recommendedName>
</protein>
<dbReference type="RefSeq" id="WP_116220802.1">
    <property type="nucleotide sequence ID" value="NZ_CP038196.1"/>
</dbReference>